<dbReference type="VEuPathDB" id="FungiDB:HMPREF1541_05933"/>
<proteinExistence type="predicted"/>
<dbReference type="InParanoid" id="W2RTC4"/>
<dbReference type="PANTHER" id="PTHR12223:SF28">
    <property type="entry name" value="LECTIN, MANNOSE BINDING 1 LIKE"/>
    <property type="match status" value="1"/>
</dbReference>
<dbReference type="GO" id="GO:0005793">
    <property type="term" value="C:endoplasmic reticulum-Golgi intermediate compartment"/>
    <property type="evidence" value="ECO:0007669"/>
    <property type="project" value="TreeGrafter"/>
</dbReference>
<dbReference type="PANTHER" id="PTHR12223">
    <property type="entry name" value="VESICULAR MANNOSE-BINDING LECTIN"/>
    <property type="match status" value="1"/>
</dbReference>
<organism evidence="9 10">
    <name type="scientific">Cyphellophora europaea (strain CBS 101466)</name>
    <name type="common">Phialophora europaea</name>
    <dbReference type="NCBI Taxonomy" id="1220924"/>
    <lineage>
        <taxon>Eukaryota</taxon>
        <taxon>Fungi</taxon>
        <taxon>Dikarya</taxon>
        <taxon>Ascomycota</taxon>
        <taxon>Pezizomycotina</taxon>
        <taxon>Eurotiomycetes</taxon>
        <taxon>Chaetothyriomycetidae</taxon>
        <taxon>Chaetothyriales</taxon>
        <taxon>Cyphellophoraceae</taxon>
        <taxon>Cyphellophora</taxon>
    </lineage>
</organism>
<feature type="domain" description="L-type lectin-like" evidence="8">
    <location>
        <begin position="26"/>
        <end position="236"/>
    </location>
</feature>
<dbReference type="GO" id="GO:0006888">
    <property type="term" value="P:endoplasmic reticulum to Golgi vesicle-mediated transport"/>
    <property type="evidence" value="ECO:0007669"/>
    <property type="project" value="TreeGrafter"/>
</dbReference>
<dbReference type="HOGENOM" id="CLU_053733_0_0_1"/>
<evidence type="ECO:0000256" key="1">
    <source>
        <dbReference type="ARBA" id="ARBA00004479"/>
    </source>
</evidence>
<evidence type="ECO:0000313" key="10">
    <source>
        <dbReference type="Proteomes" id="UP000030752"/>
    </source>
</evidence>
<reference evidence="9 10" key="1">
    <citation type="submission" date="2013-03" db="EMBL/GenBank/DDBJ databases">
        <title>The Genome Sequence of Phialophora europaea CBS 101466.</title>
        <authorList>
            <consortium name="The Broad Institute Genomics Platform"/>
            <person name="Cuomo C."/>
            <person name="de Hoog S."/>
            <person name="Gorbushina A."/>
            <person name="Walker B."/>
            <person name="Young S.K."/>
            <person name="Zeng Q."/>
            <person name="Gargeya S."/>
            <person name="Fitzgerald M."/>
            <person name="Haas B."/>
            <person name="Abouelleil A."/>
            <person name="Allen A.W."/>
            <person name="Alvarado L."/>
            <person name="Arachchi H.M."/>
            <person name="Berlin A.M."/>
            <person name="Chapman S.B."/>
            <person name="Gainer-Dewar J."/>
            <person name="Goldberg J."/>
            <person name="Griggs A."/>
            <person name="Gujja S."/>
            <person name="Hansen M."/>
            <person name="Howarth C."/>
            <person name="Imamovic A."/>
            <person name="Ireland A."/>
            <person name="Larimer J."/>
            <person name="McCowan C."/>
            <person name="Murphy C."/>
            <person name="Pearson M."/>
            <person name="Poon T.W."/>
            <person name="Priest M."/>
            <person name="Roberts A."/>
            <person name="Saif S."/>
            <person name="Shea T."/>
            <person name="Sisk P."/>
            <person name="Sykes S."/>
            <person name="Wortman J."/>
            <person name="Nusbaum C."/>
            <person name="Birren B."/>
        </authorList>
    </citation>
    <scope>NUCLEOTIDE SEQUENCE [LARGE SCALE GENOMIC DNA]</scope>
    <source>
        <strain evidence="9 10">CBS 101466</strain>
    </source>
</reference>
<evidence type="ECO:0000313" key="9">
    <source>
        <dbReference type="EMBL" id="ETN39707.1"/>
    </source>
</evidence>
<dbReference type="SUPFAM" id="SSF49899">
    <property type="entry name" value="Concanavalin A-like lectins/glucanases"/>
    <property type="match status" value="1"/>
</dbReference>
<dbReference type="GO" id="GO:0005537">
    <property type="term" value="F:D-mannose binding"/>
    <property type="evidence" value="ECO:0007669"/>
    <property type="project" value="TreeGrafter"/>
</dbReference>
<dbReference type="GO" id="GO:0030134">
    <property type="term" value="C:COPII-coated ER to Golgi transport vesicle"/>
    <property type="evidence" value="ECO:0007669"/>
    <property type="project" value="TreeGrafter"/>
</dbReference>
<dbReference type="EMBL" id="KB822721">
    <property type="protein sequence ID" value="ETN39707.1"/>
    <property type="molecule type" value="Genomic_DNA"/>
</dbReference>
<evidence type="ECO:0000256" key="6">
    <source>
        <dbReference type="SAM" id="Phobius"/>
    </source>
</evidence>
<comment type="subcellular location">
    <subcellularLocation>
        <location evidence="1">Membrane</location>
        <topology evidence="1">Single-pass type I membrane protein</topology>
    </subcellularLocation>
</comment>
<dbReference type="OrthoDB" id="10265193at2759"/>
<dbReference type="Pfam" id="PF03388">
    <property type="entry name" value="Lectin_leg-like"/>
    <property type="match status" value="1"/>
</dbReference>
<evidence type="ECO:0000256" key="3">
    <source>
        <dbReference type="ARBA" id="ARBA00022729"/>
    </source>
</evidence>
<dbReference type="GO" id="GO:0005789">
    <property type="term" value="C:endoplasmic reticulum membrane"/>
    <property type="evidence" value="ECO:0007669"/>
    <property type="project" value="TreeGrafter"/>
</dbReference>
<feature type="signal peptide" evidence="7">
    <location>
        <begin position="1"/>
        <end position="20"/>
    </location>
</feature>
<dbReference type="STRING" id="1220924.W2RTC4"/>
<dbReference type="InterPro" id="IPR013320">
    <property type="entry name" value="ConA-like_dom_sf"/>
</dbReference>
<gene>
    <name evidence="9" type="ORF">HMPREF1541_05933</name>
</gene>
<dbReference type="GO" id="GO:0000139">
    <property type="term" value="C:Golgi membrane"/>
    <property type="evidence" value="ECO:0007669"/>
    <property type="project" value="TreeGrafter"/>
</dbReference>
<dbReference type="InterPro" id="IPR005052">
    <property type="entry name" value="Lectin_leg"/>
</dbReference>
<dbReference type="PROSITE" id="PS51328">
    <property type="entry name" value="L_LECTIN_LIKE"/>
    <property type="match status" value="1"/>
</dbReference>
<evidence type="ECO:0000256" key="4">
    <source>
        <dbReference type="ARBA" id="ARBA00022989"/>
    </source>
</evidence>
<accession>W2RTC4</accession>
<sequence>MRSIPALLITILSFGAGSSAQAPLDGFSFGHRGQISPNSFAIPGFNILGEEYVPQLLSDKVILTPPYGGNKKGALWTENKNTLSDWQVDFEFRVGVTDQGSGSLHVWYAANGKDTISTNSIYSLQRFDGLAVVVDTTGGKQKIRGFLNDNSVEYKSNPNVESLAFGHCDYTYRNLGTPSRLRIKSTSAGLEVTIDDKPCFSTDTVRLPTDYHFGITAASNDPPDSFEAFKFALSPATPPVQQQQRDTTEGRQNIPNQQQVIAPAGSMADPNTIAALERRVNDLYTLVERTTNTMAQQFESLNSRLSQPLPGGGDGKSGPTQAQFASLDARLNDLSRTLKSMEGELKSGDHSKQFEKLSAQIDTVHSGVTEHVPQRLREYMLAHTPRIGFILYSFMFFQTCCIAAWVWYKWRKSTMPKKYL</sequence>
<evidence type="ECO:0000259" key="8">
    <source>
        <dbReference type="PROSITE" id="PS51328"/>
    </source>
</evidence>
<evidence type="ECO:0000256" key="2">
    <source>
        <dbReference type="ARBA" id="ARBA00022692"/>
    </source>
</evidence>
<feature type="chain" id="PRO_5004823845" description="L-type lectin-like domain-containing protein" evidence="7">
    <location>
        <begin position="21"/>
        <end position="420"/>
    </location>
</feature>
<keyword evidence="2 6" id="KW-0812">Transmembrane</keyword>
<feature type="transmembrane region" description="Helical" evidence="6">
    <location>
        <begin position="389"/>
        <end position="408"/>
    </location>
</feature>
<dbReference type="Gene3D" id="2.60.120.200">
    <property type="match status" value="1"/>
</dbReference>
<name>W2RTC4_CYPE1</name>
<keyword evidence="5 6" id="KW-0472">Membrane</keyword>
<keyword evidence="4 6" id="KW-1133">Transmembrane helix</keyword>
<protein>
    <recommendedName>
        <fullName evidence="8">L-type lectin-like domain-containing protein</fullName>
    </recommendedName>
</protein>
<dbReference type="RefSeq" id="XP_008718492.1">
    <property type="nucleotide sequence ID" value="XM_008720270.1"/>
</dbReference>
<dbReference type="eggNOG" id="KOG3839">
    <property type="taxonomic scope" value="Eukaryota"/>
</dbReference>
<dbReference type="Proteomes" id="UP000030752">
    <property type="component" value="Unassembled WGS sequence"/>
</dbReference>
<evidence type="ECO:0000256" key="5">
    <source>
        <dbReference type="ARBA" id="ARBA00023136"/>
    </source>
</evidence>
<keyword evidence="3 7" id="KW-0732">Signal</keyword>
<dbReference type="InterPro" id="IPR051136">
    <property type="entry name" value="Intracellular_Lectin-GPT"/>
</dbReference>
<dbReference type="AlphaFoldDB" id="W2RTC4"/>
<dbReference type="GeneID" id="19973272"/>
<evidence type="ECO:0000256" key="7">
    <source>
        <dbReference type="SAM" id="SignalP"/>
    </source>
</evidence>
<keyword evidence="10" id="KW-1185">Reference proteome</keyword>